<gene>
    <name evidence="2" type="ORF">BB558_000218</name>
</gene>
<feature type="transmembrane region" description="Helical" evidence="1">
    <location>
        <begin position="36"/>
        <end position="57"/>
    </location>
</feature>
<sequence length="552" mass="62219">MFYRLVANLCTFGLVVKIFNSDYYSGIKGTIKNSSLLYFASSIIEWTIILLLSLNIFEALRGLFPSKKTYKKTGAVLKKNIKLQKESEKKPEDLNPKELYSPQGFKNMKSMLTPTKPINNERGFLVSGKSAVSPVRPINIFDSGFSSSQGLNALLKSNISANRKGFMNAETEQKTFNPVLMTPIGRKPETYYVQTGLNTSSRYMNTPKLPMSFYGLDGLGAPTPLHKQMFGGEFSPYKTARLPHPDSRSDIKGTRNQYIKSNFNYLSPEDVYKNFDLEELMPKYIEKTIQWFPKYLLQPLVNKINQVDTLLINNDMAHLTCENATLTSTSTLPSLTTTNSGIGGVSSRSTFGNINPTPLLTVGKPQNLVQLATSYGNLEGVKDRLSLEKYLSVSGYESSRKYIVHRIKTLVSSNFLKEYKWDSGGFHSDNKPWSSKSDPTDSTILFHLFCTFLDESIPLNFGGAKKTFTMKYVTNFEEKPDPSLPFQIVQVAKKPPHLCLVVNDTYYDAPTNYQNMFFTIALALLIIRNDHESYLETTNISGRHLGFTTIFD</sequence>
<name>A0A2U1JEW2_SMIAN</name>
<keyword evidence="1" id="KW-0812">Transmembrane</keyword>
<dbReference type="InterPro" id="IPR019176">
    <property type="entry name" value="Cytochrome_B561-rel"/>
</dbReference>
<accession>A0A2U1JEW2</accession>
<evidence type="ECO:0000256" key="1">
    <source>
        <dbReference type="SAM" id="Phobius"/>
    </source>
</evidence>
<evidence type="ECO:0000313" key="3">
    <source>
        <dbReference type="Proteomes" id="UP000245591"/>
    </source>
</evidence>
<proteinExistence type="predicted"/>
<keyword evidence="1" id="KW-1133">Transmembrane helix</keyword>
<dbReference type="PANTHER" id="PTHR21780">
    <property type="entry name" value="TRANSMEMBRANE PROTEIN 209"/>
    <property type="match status" value="1"/>
</dbReference>
<keyword evidence="3" id="KW-1185">Reference proteome</keyword>
<dbReference type="Proteomes" id="UP000245591">
    <property type="component" value="Unassembled WGS sequence"/>
</dbReference>
<dbReference type="Pfam" id="PF09786">
    <property type="entry name" value="CytochromB561_N"/>
    <property type="match status" value="1"/>
</dbReference>
<keyword evidence="1" id="KW-0472">Membrane</keyword>
<dbReference type="PANTHER" id="PTHR21780:SF0">
    <property type="entry name" value="TRANSMEMBRANE PROTEIN 209"/>
    <property type="match status" value="1"/>
</dbReference>
<organism evidence="2 3">
    <name type="scientific">Smittium angustum</name>
    <dbReference type="NCBI Taxonomy" id="133377"/>
    <lineage>
        <taxon>Eukaryota</taxon>
        <taxon>Fungi</taxon>
        <taxon>Fungi incertae sedis</taxon>
        <taxon>Zoopagomycota</taxon>
        <taxon>Kickxellomycotina</taxon>
        <taxon>Harpellomycetes</taxon>
        <taxon>Harpellales</taxon>
        <taxon>Legeriomycetaceae</taxon>
        <taxon>Smittium</taxon>
    </lineage>
</organism>
<evidence type="ECO:0000313" key="2">
    <source>
        <dbReference type="EMBL" id="PWA03575.1"/>
    </source>
</evidence>
<comment type="caution">
    <text evidence="2">The sequence shown here is derived from an EMBL/GenBank/DDBJ whole genome shotgun (WGS) entry which is preliminary data.</text>
</comment>
<evidence type="ECO:0008006" key="4">
    <source>
        <dbReference type="Google" id="ProtNLM"/>
    </source>
</evidence>
<reference evidence="2 3" key="1">
    <citation type="journal article" date="2018" name="MBio">
        <title>Comparative Genomics Reveals the Core Gene Toolbox for the Fungus-Insect Symbiosis.</title>
        <authorList>
            <person name="Wang Y."/>
            <person name="Stata M."/>
            <person name="Wang W."/>
            <person name="Stajich J.E."/>
            <person name="White M.M."/>
            <person name="Moncalvo J.M."/>
        </authorList>
    </citation>
    <scope>NUCLEOTIDE SEQUENCE [LARGE SCALE GENOMIC DNA]</scope>
    <source>
        <strain evidence="2 3">AUS-126-30</strain>
    </source>
</reference>
<dbReference type="EMBL" id="MBFU01000011">
    <property type="protein sequence ID" value="PWA03575.1"/>
    <property type="molecule type" value="Genomic_DNA"/>
</dbReference>
<protein>
    <recommendedName>
        <fullName evidence="4">Transmembrane protein 209</fullName>
    </recommendedName>
</protein>
<dbReference type="GO" id="GO:0016020">
    <property type="term" value="C:membrane"/>
    <property type="evidence" value="ECO:0007669"/>
    <property type="project" value="TreeGrafter"/>
</dbReference>
<dbReference type="AlphaFoldDB" id="A0A2U1JEW2"/>